<evidence type="ECO:0000313" key="2">
    <source>
        <dbReference type="Proteomes" id="UP000001194"/>
    </source>
</evidence>
<evidence type="ECO:0000313" key="1">
    <source>
        <dbReference type="EMBL" id="EDR03972.1"/>
    </source>
</evidence>
<name>B0DN13_LACBS</name>
<dbReference type="Proteomes" id="UP000001194">
    <property type="component" value="Unassembled WGS sequence"/>
</dbReference>
<dbReference type="EMBL" id="DS547120">
    <property type="protein sequence ID" value="EDR03972.1"/>
    <property type="molecule type" value="Genomic_DNA"/>
</dbReference>
<gene>
    <name evidence="1" type="ORF">LACBIDRAFT_330874</name>
</gene>
<accession>B0DN13</accession>
<proteinExistence type="predicted"/>
<dbReference type="HOGENOM" id="CLU_1540319_0_0_1"/>
<dbReference type="KEGG" id="lbc:LACBIDRAFT_330874"/>
<keyword evidence="2" id="KW-1185">Reference proteome</keyword>
<reference evidence="1 2" key="1">
    <citation type="journal article" date="2008" name="Nature">
        <title>The genome of Laccaria bicolor provides insights into mycorrhizal symbiosis.</title>
        <authorList>
            <person name="Martin F."/>
            <person name="Aerts A."/>
            <person name="Ahren D."/>
            <person name="Brun A."/>
            <person name="Danchin E.G.J."/>
            <person name="Duchaussoy F."/>
            <person name="Gibon J."/>
            <person name="Kohler A."/>
            <person name="Lindquist E."/>
            <person name="Pereda V."/>
            <person name="Salamov A."/>
            <person name="Shapiro H.J."/>
            <person name="Wuyts J."/>
            <person name="Blaudez D."/>
            <person name="Buee M."/>
            <person name="Brokstein P."/>
            <person name="Canbaeck B."/>
            <person name="Cohen D."/>
            <person name="Courty P.E."/>
            <person name="Coutinho P.M."/>
            <person name="Delaruelle C."/>
            <person name="Detter J.C."/>
            <person name="Deveau A."/>
            <person name="DiFazio S."/>
            <person name="Duplessis S."/>
            <person name="Fraissinet-Tachet L."/>
            <person name="Lucic E."/>
            <person name="Frey-Klett P."/>
            <person name="Fourrey C."/>
            <person name="Feussner I."/>
            <person name="Gay G."/>
            <person name="Grimwood J."/>
            <person name="Hoegger P.J."/>
            <person name="Jain P."/>
            <person name="Kilaru S."/>
            <person name="Labbe J."/>
            <person name="Lin Y.C."/>
            <person name="Legue V."/>
            <person name="Le Tacon F."/>
            <person name="Marmeisse R."/>
            <person name="Melayah D."/>
            <person name="Montanini B."/>
            <person name="Muratet M."/>
            <person name="Nehls U."/>
            <person name="Niculita-Hirzel H."/>
            <person name="Oudot-Le Secq M.P."/>
            <person name="Peter M."/>
            <person name="Quesneville H."/>
            <person name="Rajashekar B."/>
            <person name="Reich M."/>
            <person name="Rouhier N."/>
            <person name="Schmutz J."/>
            <person name="Yin T."/>
            <person name="Chalot M."/>
            <person name="Henrissat B."/>
            <person name="Kuees U."/>
            <person name="Lucas S."/>
            <person name="Van de Peer Y."/>
            <person name="Podila G.K."/>
            <person name="Polle A."/>
            <person name="Pukkila P.J."/>
            <person name="Richardson P.M."/>
            <person name="Rouze P."/>
            <person name="Sanders I.R."/>
            <person name="Stajich J.E."/>
            <person name="Tunlid A."/>
            <person name="Tuskan G."/>
            <person name="Grigoriev I.V."/>
        </authorList>
    </citation>
    <scope>NUCLEOTIDE SEQUENCE [LARGE SCALE GENOMIC DNA]</scope>
    <source>
        <strain evidence="2">S238N-H82 / ATCC MYA-4686</strain>
    </source>
</reference>
<organism evidence="2">
    <name type="scientific">Laccaria bicolor (strain S238N-H82 / ATCC MYA-4686)</name>
    <name type="common">Bicoloured deceiver</name>
    <name type="synonym">Laccaria laccata var. bicolor</name>
    <dbReference type="NCBI Taxonomy" id="486041"/>
    <lineage>
        <taxon>Eukaryota</taxon>
        <taxon>Fungi</taxon>
        <taxon>Dikarya</taxon>
        <taxon>Basidiomycota</taxon>
        <taxon>Agaricomycotina</taxon>
        <taxon>Agaricomycetes</taxon>
        <taxon>Agaricomycetidae</taxon>
        <taxon>Agaricales</taxon>
        <taxon>Agaricineae</taxon>
        <taxon>Hydnangiaceae</taxon>
        <taxon>Laccaria</taxon>
    </lineage>
</organism>
<protein>
    <submittedName>
        <fullName evidence="1">Predicted protein</fullName>
    </submittedName>
</protein>
<dbReference type="AlphaFoldDB" id="B0DN13"/>
<sequence length="174" mass="19369">MLKEAIISKIKGFPQSLEVLELSFSIKATGCLYKDLLQLNKQRKEHCLLRTKDGIGGSFAKGTWKRELMERSPRSPRLRININDIEAGLAKFLATPSFTDIDAAQLPSLDAASRRWRATGSHIAIPSADRSFRSPWTQGHKTGIRFKKTPFSMTSSFATGCGIALFLTSYRCTS</sequence>
<dbReference type="InParanoid" id="B0DN13"/>
<dbReference type="RefSeq" id="XP_001885227.1">
    <property type="nucleotide sequence ID" value="XM_001885192.1"/>
</dbReference>
<dbReference type="GeneID" id="6080974"/>